<evidence type="ECO:0000313" key="1">
    <source>
        <dbReference type="EMBL" id="CAI0464285.1"/>
    </source>
</evidence>
<name>A0AAV0P0I2_9ROSI</name>
<organism evidence="1 2">
    <name type="scientific">Linum tenue</name>
    <dbReference type="NCBI Taxonomy" id="586396"/>
    <lineage>
        <taxon>Eukaryota</taxon>
        <taxon>Viridiplantae</taxon>
        <taxon>Streptophyta</taxon>
        <taxon>Embryophyta</taxon>
        <taxon>Tracheophyta</taxon>
        <taxon>Spermatophyta</taxon>
        <taxon>Magnoliopsida</taxon>
        <taxon>eudicotyledons</taxon>
        <taxon>Gunneridae</taxon>
        <taxon>Pentapetalae</taxon>
        <taxon>rosids</taxon>
        <taxon>fabids</taxon>
        <taxon>Malpighiales</taxon>
        <taxon>Linaceae</taxon>
        <taxon>Linum</taxon>
    </lineage>
</organism>
<dbReference type="AlphaFoldDB" id="A0AAV0P0I2"/>
<dbReference type="Proteomes" id="UP001154282">
    <property type="component" value="Unassembled WGS sequence"/>
</dbReference>
<evidence type="ECO:0008006" key="3">
    <source>
        <dbReference type="Google" id="ProtNLM"/>
    </source>
</evidence>
<accession>A0AAV0P0I2</accession>
<sequence length="85" mass="9675">MRVEIPGSLIGLQLGWNQGHRKIKLRLDSTTIIHILMTKEKRIGGTTISRSDLGSSCNEIGRLKSLLLLEWATKQHITYPIRLIR</sequence>
<protein>
    <recommendedName>
        <fullName evidence="3">RNase H type-1 domain-containing protein</fullName>
    </recommendedName>
</protein>
<keyword evidence="2" id="KW-1185">Reference proteome</keyword>
<gene>
    <name evidence="1" type="ORF">LITE_LOCUS36129</name>
</gene>
<dbReference type="EMBL" id="CAMGYJ010000008">
    <property type="protein sequence ID" value="CAI0464285.1"/>
    <property type="molecule type" value="Genomic_DNA"/>
</dbReference>
<evidence type="ECO:0000313" key="2">
    <source>
        <dbReference type="Proteomes" id="UP001154282"/>
    </source>
</evidence>
<comment type="caution">
    <text evidence="1">The sequence shown here is derived from an EMBL/GenBank/DDBJ whole genome shotgun (WGS) entry which is preliminary data.</text>
</comment>
<proteinExistence type="predicted"/>
<reference evidence="1" key="1">
    <citation type="submission" date="2022-08" db="EMBL/GenBank/DDBJ databases">
        <authorList>
            <person name="Gutierrez-Valencia J."/>
        </authorList>
    </citation>
    <scope>NUCLEOTIDE SEQUENCE</scope>
</reference>